<dbReference type="Gene3D" id="3.30.565.10">
    <property type="entry name" value="Histidine kinase-like ATPase, C-terminal domain"/>
    <property type="match status" value="1"/>
</dbReference>
<dbReference type="InterPro" id="IPR005467">
    <property type="entry name" value="His_kinase_dom"/>
</dbReference>
<evidence type="ECO:0000256" key="4">
    <source>
        <dbReference type="ARBA" id="ARBA00022475"/>
    </source>
</evidence>
<keyword evidence="13 15" id="KW-0472">Membrane</keyword>
<evidence type="ECO:0000256" key="8">
    <source>
        <dbReference type="ARBA" id="ARBA00022741"/>
    </source>
</evidence>
<dbReference type="SUPFAM" id="SSF103190">
    <property type="entry name" value="Sensory domain-like"/>
    <property type="match status" value="1"/>
</dbReference>
<dbReference type="InterPro" id="IPR036097">
    <property type="entry name" value="HisK_dim/P_sf"/>
</dbReference>
<keyword evidence="5" id="KW-0597">Phosphoprotein</keyword>
<name>A0A3S3QX52_9BACT</name>
<evidence type="ECO:0000259" key="17">
    <source>
        <dbReference type="PROSITE" id="PS50112"/>
    </source>
</evidence>
<proteinExistence type="predicted"/>
<dbReference type="InterPro" id="IPR003594">
    <property type="entry name" value="HATPase_dom"/>
</dbReference>
<dbReference type="Gene3D" id="3.30.450.20">
    <property type="entry name" value="PAS domain"/>
    <property type="match status" value="1"/>
</dbReference>
<dbReference type="Pfam" id="PF08447">
    <property type="entry name" value="PAS_3"/>
    <property type="match status" value="1"/>
</dbReference>
<evidence type="ECO:0000256" key="15">
    <source>
        <dbReference type="SAM" id="Phobius"/>
    </source>
</evidence>
<feature type="transmembrane region" description="Helical" evidence="15">
    <location>
        <begin position="12"/>
        <end position="34"/>
    </location>
</feature>
<dbReference type="InterPro" id="IPR000014">
    <property type="entry name" value="PAS"/>
</dbReference>
<feature type="coiled-coil region" evidence="14">
    <location>
        <begin position="231"/>
        <end position="258"/>
    </location>
</feature>
<evidence type="ECO:0000313" key="20">
    <source>
        <dbReference type="EMBL" id="RWX50276.1"/>
    </source>
</evidence>
<dbReference type="SUPFAM" id="SSF55785">
    <property type="entry name" value="PYP-like sensor domain (PAS domain)"/>
    <property type="match status" value="1"/>
</dbReference>
<dbReference type="SUPFAM" id="SSF55874">
    <property type="entry name" value="ATPase domain of HSP90 chaperone/DNA topoisomerase II/histidine kinase"/>
    <property type="match status" value="1"/>
</dbReference>
<dbReference type="InterPro" id="IPR001610">
    <property type="entry name" value="PAC"/>
</dbReference>
<evidence type="ECO:0000259" key="18">
    <source>
        <dbReference type="PROSITE" id="PS50113"/>
    </source>
</evidence>
<dbReference type="PROSITE" id="PS50112">
    <property type="entry name" value="PAS"/>
    <property type="match status" value="1"/>
</dbReference>
<dbReference type="InterPro" id="IPR036890">
    <property type="entry name" value="HATPase_C_sf"/>
</dbReference>
<keyword evidence="14" id="KW-0175">Coiled coil</keyword>
<evidence type="ECO:0000256" key="14">
    <source>
        <dbReference type="SAM" id="Coils"/>
    </source>
</evidence>
<dbReference type="InterPro" id="IPR029151">
    <property type="entry name" value="Sensor-like_sf"/>
</dbReference>
<keyword evidence="11 15" id="KW-1133">Transmembrane helix</keyword>
<sequence length="600" mass="67144">MRIPLKKIWAKSIARQLMLGIALVHAVLMTVFVVDLVNREKAFFLDLTQKQAFGLAETLATNSTSWVLARDFIGMEEIIRSQSGFPSLQFAMLVDTKGQVLAYTDTEQVGKYIDDEISRTLLTAEPEPYLLVNDSGFIDTAAPIIVNKRQIGWARVGISRAGISDNIKHVTLNGLMYMLTAIIVGTVFAWFMARGLTIDIRELVSRANRLRQGEEGIDFFLEREDELGTMAQNFQELSETLLIQVDNLQREITAKKNAIYKRDQIEGKLRKAIDIIDNSYAVVFRWRNEEGWPVEYVSGNVESIFGYPATYFISGETAYSDLIHPDDLAGVAKEVEQHINTKGKKDFIYKPYRIIAADGSLKWLECKINIIRNDKGDVTHFEGIVQDISFRVEAQEKAAAMEMRLRQAQKMEAIGTLAGGIAHDFNNILAAIIGYADLAKLNVTPGTALERDLDQVLIAGDRAKNLIKQILAFSRQAEVERIFIKIQPLLKEGLKLIRSSIPSTISIITDIDPHIGTVWADPTQIHQILMNLCTNASHAMENTGGRLSVSLQPACIQDDEQKPHLDLAPGEYAELTVTDTGIGMHPDIVDKIFDPYFTTK</sequence>
<evidence type="ECO:0000256" key="5">
    <source>
        <dbReference type="ARBA" id="ARBA00022553"/>
    </source>
</evidence>
<protein>
    <recommendedName>
        <fullName evidence="3">histidine kinase</fullName>
        <ecNumber evidence="3">2.7.13.3</ecNumber>
    </recommendedName>
</protein>
<gene>
    <name evidence="20" type="ORF">VU00_11082</name>
</gene>
<dbReference type="PANTHER" id="PTHR43065:SF42">
    <property type="entry name" value="TWO-COMPONENT SENSOR PPRA"/>
    <property type="match status" value="1"/>
</dbReference>
<evidence type="ECO:0000256" key="10">
    <source>
        <dbReference type="ARBA" id="ARBA00022840"/>
    </source>
</evidence>
<dbReference type="PROSITE" id="PS50109">
    <property type="entry name" value="HIS_KIN"/>
    <property type="match status" value="1"/>
</dbReference>
<feature type="domain" description="HAMP" evidence="19">
    <location>
        <begin position="194"/>
        <end position="246"/>
    </location>
</feature>
<feature type="domain" description="PAC" evidence="18">
    <location>
        <begin position="348"/>
        <end position="400"/>
    </location>
</feature>
<evidence type="ECO:0000256" key="2">
    <source>
        <dbReference type="ARBA" id="ARBA00004651"/>
    </source>
</evidence>
<dbReference type="InterPro" id="IPR003660">
    <property type="entry name" value="HAMP_dom"/>
</dbReference>
<evidence type="ECO:0000256" key="13">
    <source>
        <dbReference type="ARBA" id="ARBA00023136"/>
    </source>
</evidence>
<evidence type="ECO:0000259" key="16">
    <source>
        <dbReference type="PROSITE" id="PS50109"/>
    </source>
</evidence>
<dbReference type="CDD" id="cd00130">
    <property type="entry name" value="PAS"/>
    <property type="match status" value="1"/>
</dbReference>
<dbReference type="Pfam" id="PF17203">
    <property type="entry name" value="sCache_3_2"/>
    <property type="match status" value="1"/>
</dbReference>
<dbReference type="InterPro" id="IPR033463">
    <property type="entry name" value="sCache_3"/>
</dbReference>
<keyword evidence="9" id="KW-0418">Kinase</keyword>
<dbReference type="SMART" id="SM00388">
    <property type="entry name" value="HisKA"/>
    <property type="match status" value="1"/>
</dbReference>
<keyword evidence="10" id="KW-0067">ATP-binding</keyword>
<dbReference type="PROSITE" id="PS50885">
    <property type="entry name" value="HAMP"/>
    <property type="match status" value="1"/>
</dbReference>
<dbReference type="Proteomes" id="UP000287615">
    <property type="component" value="Unassembled WGS sequence"/>
</dbReference>
<dbReference type="GO" id="GO:0005524">
    <property type="term" value="F:ATP binding"/>
    <property type="evidence" value="ECO:0007669"/>
    <property type="project" value="UniProtKB-KW"/>
</dbReference>
<dbReference type="GO" id="GO:0005886">
    <property type="term" value="C:plasma membrane"/>
    <property type="evidence" value="ECO:0007669"/>
    <property type="project" value="UniProtKB-SubCell"/>
</dbReference>
<keyword evidence="4" id="KW-1003">Cell membrane</keyword>
<keyword evidence="7 15" id="KW-0812">Transmembrane</keyword>
<dbReference type="InterPro" id="IPR003661">
    <property type="entry name" value="HisK_dim/P_dom"/>
</dbReference>
<keyword evidence="6" id="KW-0808">Transferase</keyword>
<dbReference type="PROSITE" id="PS50113">
    <property type="entry name" value="PAC"/>
    <property type="match status" value="1"/>
</dbReference>
<evidence type="ECO:0000256" key="7">
    <source>
        <dbReference type="ARBA" id="ARBA00022692"/>
    </source>
</evidence>
<feature type="non-terminal residue" evidence="20">
    <location>
        <position position="600"/>
    </location>
</feature>
<dbReference type="InterPro" id="IPR035965">
    <property type="entry name" value="PAS-like_dom_sf"/>
</dbReference>
<evidence type="ECO:0000256" key="9">
    <source>
        <dbReference type="ARBA" id="ARBA00022777"/>
    </source>
</evidence>
<evidence type="ECO:0000256" key="3">
    <source>
        <dbReference type="ARBA" id="ARBA00012438"/>
    </source>
</evidence>
<dbReference type="SMART" id="SM00086">
    <property type="entry name" value="PAC"/>
    <property type="match status" value="1"/>
</dbReference>
<dbReference type="EC" id="2.7.13.3" evidence="3"/>
<dbReference type="AlphaFoldDB" id="A0A3S3QX52"/>
<comment type="caution">
    <text evidence="20">The sequence shown here is derived from an EMBL/GenBank/DDBJ whole genome shotgun (WGS) entry which is preliminary data.</text>
</comment>
<evidence type="ECO:0000256" key="12">
    <source>
        <dbReference type="ARBA" id="ARBA00023012"/>
    </source>
</evidence>
<dbReference type="Pfam" id="PF00512">
    <property type="entry name" value="HisKA"/>
    <property type="match status" value="1"/>
</dbReference>
<dbReference type="InterPro" id="IPR000700">
    <property type="entry name" value="PAS-assoc_C"/>
</dbReference>
<dbReference type="EMBL" id="MTKR01000108">
    <property type="protein sequence ID" value="RWX50276.1"/>
    <property type="molecule type" value="Genomic_DNA"/>
</dbReference>
<feature type="domain" description="PAS" evidence="17">
    <location>
        <begin position="288"/>
        <end position="342"/>
    </location>
</feature>
<feature type="domain" description="Histidine kinase" evidence="16">
    <location>
        <begin position="420"/>
        <end position="600"/>
    </location>
</feature>
<dbReference type="InterPro" id="IPR013655">
    <property type="entry name" value="PAS_fold_3"/>
</dbReference>
<dbReference type="GO" id="GO:0000155">
    <property type="term" value="F:phosphorelay sensor kinase activity"/>
    <property type="evidence" value="ECO:0007669"/>
    <property type="project" value="InterPro"/>
</dbReference>
<organism evidence="20 21">
    <name type="scientific">Candidatus Electrothrix marina</name>
    <dbReference type="NCBI Taxonomy" id="1859130"/>
    <lineage>
        <taxon>Bacteria</taxon>
        <taxon>Pseudomonadati</taxon>
        <taxon>Thermodesulfobacteriota</taxon>
        <taxon>Desulfobulbia</taxon>
        <taxon>Desulfobulbales</taxon>
        <taxon>Desulfobulbaceae</taxon>
        <taxon>Candidatus Electrothrix</taxon>
    </lineage>
</organism>
<keyword evidence="8" id="KW-0547">Nucleotide-binding</keyword>
<reference evidence="20 21" key="1">
    <citation type="submission" date="2017-01" db="EMBL/GenBank/DDBJ databases">
        <title>The cable genome- insights into the physiology and evolution of filamentous bacteria capable of sulfide oxidation via long distance electron transfer.</title>
        <authorList>
            <person name="Schreiber L."/>
            <person name="Bjerg J.T."/>
            <person name="Boggild A."/>
            <person name="Van De Vossenberg J."/>
            <person name="Meysman F."/>
            <person name="Nielsen L.P."/>
            <person name="Schramm A."/>
            <person name="Kjeldsen K.U."/>
        </authorList>
    </citation>
    <scope>NUCLEOTIDE SEQUENCE [LARGE SCALE GENOMIC DNA]</scope>
    <source>
        <strain evidence="20">A3</strain>
    </source>
</reference>
<evidence type="ECO:0000259" key="19">
    <source>
        <dbReference type="PROSITE" id="PS50885"/>
    </source>
</evidence>
<dbReference type="PANTHER" id="PTHR43065">
    <property type="entry name" value="SENSOR HISTIDINE KINASE"/>
    <property type="match status" value="1"/>
</dbReference>
<dbReference type="CDD" id="cd00082">
    <property type="entry name" value="HisKA"/>
    <property type="match status" value="1"/>
</dbReference>
<dbReference type="NCBIfam" id="TIGR00229">
    <property type="entry name" value="sensory_box"/>
    <property type="match status" value="1"/>
</dbReference>
<dbReference type="Gene3D" id="1.10.287.130">
    <property type="match status" value="1"/>
</dbReference>
<keyword evidence="12" id="KW-0902">Two-component regulatory system</keyword>
<comment type="subcellular location">
    <subcellularLocation>
        <location evidence="2">Cell membrane</location>
        <topology evidence="2">Multi-pass membrane protein</topology>
    </subcellularLocation>
</comment>
<comment type="catalytic activity">
    <reaction evidence="1">
        <text>ATP + protein L-histidine = ADP + protein N-phospho-L-histidine.</text>
        <dbReference type="EC" id="2.7.13.3"/>
    </reaction>
</comment>
<evidence type="ECO:0000256" key="11">
    <source>
        <dbReference type="ARBA" id="ARBA00022989"/>
    </source>
</evidence>
<feature type="transmembrane region" description="Helical" evidence="15">
    <location>
        <begin position="174"/>
        <end position="193"/>
    </location>
</feature>
<dbReference type="Gene3D" id="6.10.340.10">
    <property type="match status" value="1"/>
</dbReference>
<evidence type="ECO:0000313" key="21">
    <source>
        <dbReference type="Proteomes" id="UP000287615"/>
    </source>
</evidence>
<evidence type="ECO:0000256" key="1">
    <source>
        <dbReference type="ARBA" id="ARBA00000085"/>
    </source>
</evidence>
<accession>A0A3S3QX52</accession>
<evidence type="ECO:0000256" key="6">
    <source>
        <dbReference type="ARBA" id="ARBA00022679"/>
    </source>
</evidence>
<dbReference type="SUPFAM" id="SSF47384">
    <property type="entry name" value="Homodimeric domain of signal transducing histidine kinase"/>
    <property type="match status" value="1"/>
</dbReference>
<dbReference type="Pfam" id="PF02518">
    <property type="entry name" value="HATPase_c"/>
    <property type="match status" value="1"/>
</dbReference>